<dbReference type="InterPro" id="IPR015421">
    <property type="entry name" value="PyrdxlP-dep_Trfase_major"/>
</dbReference>
<evidence type="ECO:0000313" key="8">
    <source>
        <dbReference type="EMBL" id="MFC0473734.1"/>
    </source>
</evidence>
<organism evidence="8 9">
    <name type="scientific">Robertmurraya beringensis</name>
    <dbReference type="NCBI Taxonomy" id="641660"/>
    <lineage>
        <taxon>Bacteria</taxon>
        <taxon>Bacillati</taxon>
        <taxon>Bacillota</taxon>
        <taxon>Bacilli</taxon>
        <taxon>Bacillales</taxon>
        <taxon>Bacillaceae</taxon>
        <taxon>Robertmurraya</taxon>
    </lineage>
</organism>
<dbReference type="Gene3D" id="3.90.105.10">
    <property type="entry name" value="Molybdopterin biosynthesis moea protein, domain 2"/>
    <property type="match status" value="1"/>
</dbReference>
<dbReference type="SUPFAM" id="SSF53383">
    <property type="entry name" value="PLP-dependent transferases"/>
    <property type="match status" value="1"/>
</dbReference>
<comment type="cofactor">
    <cofactor evidence="1">
        <name>pyridoxal 5'-phosphate</name>
        <dbReference type="ChEBI" id="CHEBI:597326"/>
    </cofactor>
</comment>
<name>A0ABV6KK86_9BACI</name>
<dbReference type="Gene3D" id="3.40.640.10">
    <property type="entry name" value="Type I PLP-dependent aspartate aminotransferase-like (Major domain)"/>
    <property type="match status" value="1"/>
</dbReference>
<dbReference type="PANTHER" id="PTHR43277">
    <property type="entry name" value="ARGININE DECARBOXYLASE"/>
    <property type="match status" value="1"/>
</dbReference>
<accession>A0ABV6KK86</accession>
<dbReference type="GO" id="GO:0008483">
    <property type="term" value="F:transaminase activity"/>
    <property type="evidence" value="ECO:0007669"/>
    <property type="project" value="UniProtKB-KW"/>
</dbReference>
<sequence length="476" mass="53532">MNQKNTPLYDALIKHKNKKAISFHVPGHKNGEVFIKEAHPLFQNILNVDVTELSGLDDLHSPSEAILEAETLLADYYEVKKSFFLINGSTVGNLAMILSALGEGDEVLVQRNCHKSIMNGLSFANVKPIFIAPEFDTEWQVAGGITLNSIKEAVKDYPQVKALIVTYPNYYGMAPNLKEIITFCHERNMIVLVDEAHGAHFKRSKGLPPSATELGADVVVQSAHKTLPAMTMGSYLHYNSKRVDLERVRMFLRMLQSSSPSYPIMASLDLARKYIATYEEEDLHYTLQMISEFRDKLNRIPSIKLLSYKDEGDPLKITIQSRTALTGFELQSKLEEYGIFTELADEHNVLFIFPLLKRGDLYPIEEVWCAIKKGIGGVEILGRNFRGATNRSSISTLHISYKEQQERKVEIIPLSEASGRVCAESIIPYPPGIPLLLPGELIKGEDINHIHNLLEAGSRFQGGENIKQHHLKVFHH</sequence>
<dbReference type="InterPro" id="IPR036633">
    <property type="entry name" value="Prn/Lys/Arg_de-COase_C_sf"/>
</dbReference>
<evidence type="ECO:0000256" key="5">
    <source>
        <dbReference type="ARBA" id="ARBA00023239"/>
    </source>
</evidence>
<evidence type="ECO:0000256" key="2">
    <source>
        <dbReference type="ARBA" id="ARBA00010671"/>
    </source>
</evidence>
<evidence type="ECO:0000259" key="7">
    <source>
        <dbReference type="Pfam" id="PF03711"/>
    </source>
</evidence>
<evidence type="ECO:0000256" key="3">
    <source>
        <dbReference type="ARBA" id="ARBA00022793"/>
    </source>
</evidence>
<evidence type="ECO:0000256" key="4">
    <source>
        <dbReference type="ARBA" id="ARBA00022898"/>
    </source>
</evidence>
<evidence type="ECO:0000256" key="1">
    <source>
        <dbReference type="ARBA" id="ARBA00001933"/>
    </source>
</evidence>
<dbReference type="InterPro" id="IPR000310">
    <property type="entry name" value="Orn/Lys/Arg_deCO2ase_major_dom"/>
</dbReference>
<proteinExistence type="inferred from homology"/>
<evidence type="ECO:0000259" key="6">
    <source>
        <dbReference type="Pfam" id="PF01276"/>
    </source>
</evidence>
<dbReference type="PANTHER" id="PTHR43277:SF3">
    <property type="entry name" value="DECARBOXYLASE, PUTATIVE-RELATED"/>
    <property type="match status" value="1"/>
</dbReference>
<dbReference type="EMBL" id="JBHLUU010000001">
    <property type="protein sequence ID" value="MFC0473734.1"/>
    <property type="molecule type" value="Genomic_DNA"/>
</dbReference>
<keyword evidence="3" id="KW-0210">Decarboxylase</keyword>
<protein>
    <submittedName>
        <fullName evidence="8">Aminotransferase class I/II-fold pyridoxal phosphate-dependent enzyme</fullName>
    </submittedName>
</protein>
<dbReference type="Pfam" id="PF01276">
    <property type="entry name" value="OKR_DC_1"/>
    <property type="match status" value="1"/>
</dbReference>
<dbReference type="InterPro" id="IPR052357">
    <property type="entry name" value="Orn_Lys_Arg_decarboxylase-I"/>
</dbReference>
<keyword evidence="9" id="KW-1185">Reference proteome</keyword>
<dbReference type="Pfam" id="PF03711">
    <property type="entry name" value="OKR_DC_1_C"/>
    <property type="match status" value="1"/>
</dbReference>
<comment type="caution">
    <text evidence="8">The sequence shown here is derived from an EMBL/GenBank/DDBJ whole genome shotgun (WGS) entry which is preliminary data.</text>
</comment>
<keyword evidence="8" id="KW-0808">Transferase</keyword>
<dbReference type="RefSeq" id="WP_377057341.1">
    <property type="nucleotide sequence ID" value="NZ_JBHLUU010000001.1"/>
</dbReference>
<keyword evidence="4" id="KW-0663">Pyridoxal phosphate</keyword>
<dbReference type="SUPFAM" id="SSF55904">
    <property type="entry name" value="Ornithine decarboxylase C-terminal domain"/>
    <property type="match status" value="1"/>
</dbReference>
<evidence type="ECO:0000313" key="9">
    <source>
        <dbReference type="Proteomes" id="UP001589738"/>
    </source>
</evidence>
<comment type="similarity">
    <text evidence="2">Belongs to the Orn/Lys/Arg decarboxylase class-I family.</text>
</comment>
<keyword evidence="5" id="KW-0456">Lyase</keyword>
<gene>
    <name evidence="8" type="ORF">ACFFHF_00015</name>
</gene>
<dbReference type="InterPro" id="IPR015424">
    <property type="entry name" value="PyrdxlP-dep_Trfase"/>
</dbReference>
<dbReference type="Proteomes" id="UP001589738">
    <property type="component" value="Unassembled WGS sequence"/>
</dbReference>
<feature type="domain" description="Orn/Lys/Arg decarboxylases family 1 pyridoxal-P attachment site" evidence="6">
    <location>
        <begin position="6"/>
        <end position="305"/>
    </location>
</feature>
<feature type="domain" description="Orn/Lys/Arg decarboxylase C-terminal" evidence="7">
    <location>
        <begin position="398"/>
        <end position="462"/>
    </location>
</feature>
<dbReference type="CDD" id="cd00615">
    <property type="entry name" value="Orn_deC_like"/>
    <property type="match status" value="1"/>
</dbReference>
<reference evidence="8 9" key="1">
    <citation type="submission" date="2024-09" db="EMBL/GenBank/DDBJ databases">
        <authorList>
            <person name="Sun Q."/>
            <person name="Mori K."/>
        </authorList>
    </citation>
    <scope>NUCLEOTIDE SEQUENCE [LARGE SCALE GENOMIC DNA]</scope>
    <source>
        <strain evidence="8 9">CGMCC 1.9126</strain>
    </source>
</reference>
<dbReference type="InterPro" id="IPR008286">
    <property type="entry name" value="Prn/Lys/Arg_de-COase_C"/>
</dbReference>
<keyword evidence="8" id="KW-0032">Aminotransferase</keyword>